<dbReference type="STRING" id="103827.A0A0N5CM17"/>
<proteinExistence type="predicted"/>
<accession>A0A0N5CM17</accession>
<reference evidence="3" key="1">
    <citation type="submission" date="2017-02" db="UniProtKB">
        <authorList>
            <consortium name="WormBaseParasite"/>
        </authorList>
    </citation>
    <scope>IDENTIFICATION</scope>
</reference>
<protein>
    <submittedName>
        <fullName evidence="1 3">Uncharacterized protein</fullName>
    </submittedName>
</protein>
<keyword evidence="2" id="KW-1185">Reference proteome</keyword>
<organism evidence="3">
    <name type="scientific">Thelazia callipaeda</name>
    <name type="common">Oriental eyeworm</name>
    <name type="synonym">Parasitic nematode</name>
    <dbReference type="NCBI Taxonomy" id="103827"/>
    <lineage>
        <taxon>Eukaryota</taxon>
        <taxon>Metazoa</taxon>
        <taxon>Ecdysozoa</taxon>
        <taxon>Nematoda</taxon>
        <taxon>Chromadorea</taxon>
        <taxon>Rhabditida</taxon>
        <taxon>Spirurina</taxon>
        <taxon>Spiruromorpha</taxon>
        <taxon>Thelazioidea</taxon>
        <taxon>Thelaziidae</taxon>
        <taxon>Thelazia</taxon>
    </lineage>
</organism>
<dbReference type="AlphaFoldDB" id="A0A0N5CM17"/>
<reference evidence="1 2" key="2">
    <citation type="submission" date="2018-11" db="EMBL/GenBank/DDBJ databases">
        <authorList>
            <consortium name="Pathogen Informatics"/>
        </authorList>
    </citation>
    <scope>NUCLEOTIDE SEQUENCE [LARGE SCALE GENOMIC DNA]</scope>
</reference>
<evidence type="ECO:0000313" key="1">
    <source>
        <dbReference type="EMBL" id="VDM96473.1"/>
    </source>
</evidence>
<gene>
    <name evidence="1" type="ORF">TCLT_LOCUS1182</name>
</gene>
<name>A0A0N5CM17_THECL</name>
<evidence type="ECO:0000313" key="2">
    <source>
        <dbReference type="Proteomes" id="UP000276776"/>
    </source>
</evidence>
<dbReference type="WBParaSite" id="TCLT_0000118101-mRNA-1">
    <property type="protein sequence ID" value="TCLT_0000118101-mRNA-1"/>
    <property type="gene ID" value="TCLT_0000118101"/>
</dbReference>
<dbReference type="OMA" id="MELQAPH"/>
<dbReference type="Proteomes" id="UP000276776">
    <property type="component" value="Unassembled WGS sequence"/>
</dbReference>
<dbReference type="OrthoDB" id="5859892at2759"/>
<dbReference type="EMBL" id="UYYF01000130">
    <property type="protein sequence ID" value="VDM96473.1"/>
    <property type="molecule type" value="Genomic_DNA"/>
</dbReference>
<evidence type="ECO:0000313" key="3">
    <source>
        <dbReference type="WBParaSite" id="TCLT_0000118101-mRNA-1"/>
    </source>
</evidence>
<sequence length="128" mass="15179">MDFNRPEENMVYNFCGMQQCCDEMVNNVHYKSDATTFVNVDSEEQNDWNSPSSYFELNKSVSVESRINEAALLLKQTMELQAPHLICDRRGHSQVFNSELKSFTLYFFTKFLTYFVWNQKFVHFESLK</sequence>